<gene>
    <name evidence="5" type="primary">Nmral1_0</name>
    <name evidence="5" type="ORF">GTO95_0005082</name>
</gene>
<evidence type="ECO:0000256" key="3">
    <source>
        <dbReference type="ARBA" id="ARBA00040296"/>
    </source>
</evidence>
<comment type="caution">
    <text evidence="5">The sequence shown here is derived from an EMBL/GenBank/DDBJ whole genome shotgun (WGS) entry which is preliminary data.</text>
</comment>
<dbReference type="EMBL" id="JAAWVO010004357">
    <property type="protein sequence ID" value="MBN3312112.1"/>
    <property type="molecule type" value="Genomic_DNA"/>
</dbReference>
<accession>A0A8J7T6A0</accession>
<dbReference type="Proteomes" id="UP000736164">
    <property type="component" value="Unassembled WGS sequence"/>
</dbReference>
<reference evidence="5" key="1">
    <citation type="journal article" date="2021" name="Cell">
        <title>Tracing the genetic footprints of vertebrate landing in non-teleost ray-finned fishes.</title>
        <authorList>
            <person name="Bi X."/>
            <person name="Wang K."/>
            <person name="Yang L."/>
            <person name="Pan H."/>
            <person name="Jiang H."/>
            <person name="Wei Q."/>
            <person name="Fang M."/>
            <person name="Yu H."/>
            <person name="Zhu C."/>
            <person name="Cai Y."/>
            <person name="He Y."/>
            <person name="Gan X."/>
            <person name="Zeng H."/>
            <person name="Yu D."/>
            <person name="Zhu Y."/>
            <person name="Jiang H."/>
            <person name="Qiu Q."/>
            <person name="Yang H."/>
            <person name="Zhang Y.E."/>
            <person name="Wang W."/>
            <person name="Zhu M."/>
            <person name="He S."/>
            <person name="Zhang G."/>
        </authorList>
    </citation>
    <scope>NUCLEOTIDE SEQUENCE</scope>
    <source>
        <strain evidence="5">Allg_001</strain>
    </source>
</reference>
<feature type="non-terminal residue" evidence="5">
    <location>
        <position position="1"/>
    </location>
</feature>
<protein>
    <recommendedName>
        <fullName evidence="3">NmrA-like family domain-containing protein 1</fullName>
    </recommendedName>
</protein>
<sequence length="304" mass="33685">METVVVLGADKDLGQSVVHALLQDGSFTVRAAVQDTGSPLAQQLQQAGSQIVAVNFKSASGLQEALKGAQKCFASTTTDFTDIDALKNEIHQGYLIADACKQHGLKHVVFQGGHHVHRRYGFPARHMDAKACVNDYMNEISLPKTELILPFLYESFLTTFKPKPAGPNFYKLDIPAGETPLDAISVKHVGLIASVLLKNSHKWIGKSCPLSAERLTVDQYAATLNEHLQPRQFKDSRISVRMFVENYNGAGGEDLGNMFEFWKKGAQKTNVALTHTLCPETQRFSQWVSENKDLIINRLEQHPL</sequence>
<evidence type="ECO:0000256" key="1">
    <source>
        <dbReference type="ARBA" id="ARBA00006328"/>
    </source>
</evidence>
<dbReference type="SUPFAM" id="SSF51735">
    <property type="entry name" value="NAD(P)-binding Rossmann-fold domains"/>
    <property type="match status" value="1"/>
</dbReference>
<dbReference type="PANTHER" id="PTHR42748:SF7">
    <property type="entry name" value="NMRA LIKE REDOX SENSOR 1-RELATED"/>
    <property type="match status" value="1"/>
</dbReference>
<dbReference type="InterPro" id="IPR008030">
    <property type="entry name" value="NmrA-like"/>
</dbReference>
<dbReference type="InterPro" id="IPR036291">
    <property type="entry name" value="NAD(P)-bd_dom_sf"/>
</dbReference>
<name>A0A8J7T6A0_ATRSP</name>
<keyword evidence="6" id="KW-1185">Reference proteome</keyword>
<evidence type="ECO:0000313" key="5">
    <source>
        <dbReference type="EMBL" id="MBN3312112.1"/>
    </source>
</evidence>
<keyword evidence="2" id="KW-0521">NADP</keyword>
<dbReference type="Pfam" id="PF05368">
    <property type="entry name" value="NmrA"/>
    <property type="match status" value="1"/>
</dbReference>
<feature type="non-terminal residue" evidence="5">
    <location>
        <position position="304"/>
    </location>
</feature>
<feature type="domain" description="NmrA-like" evidence="4">
    <location>
        <begin position="2"/>
        <end position="264"/>
    </location>
</feature>
<evidence type="ECO:0000259" key="4">
    <source>
        <dbReference type="Pfam" id="PF05368"/>
    </source>
</evidence>
<dbReference type="Gene3D" id="3.90.25.10">
    <property type="entry name" value="UDP-galactose 4-epimerase, domain 1"/>
    <property type="match status" value="1"/>
</dbReference>
<dbReference type="InterPro" id="IPR051164">
    <property type="entry name" value="NmrA-like_oxidored"/>
</dbReference>
<evidence type="ECO:0000313" key="6">
    <source>
        <dbReference type="Proteomes" id="UP000736164"/>
    </source>
</evidence>
<dbReference type="AlphaFoldDB" id="A0A8J7T6A0"/>
<comment type="similarity">
    <text evidence="1">Belongs to the NmrA-type oxidoreductase family.</text>
</comment>
<proteinExistence type="inferred from homology"/>
<evidence type="ECO:0000256" key="2">
    <source>
        <dbReference type="ARBA" id="ARBA00022857"/>
    </source>
</evidence>
<organism evidence="5 6">
    <name type="scientific">Atractosteus spatula</name>
    <name type="common">Alligator gar</name>
    <name type="synonym">Lepisosteus spatula</name>
    <dbReference type="NCBI Taxonomy" id="7917"/>
    <lineage>
        <taxon>Eukaryota</taxon>
        <taxon>Metazoa</taxon>
        <taxon>Chordata</taxon>
        <taxon>Craniata</taxon>
        <taxon>Vertebrata</taxon>
        <taxon>Euteleostomi</taxon>
        <taxon>Actinopterygii</taxon>
        <taxon>Neopterygii</taxon>
        <taxon>Holostei</taxon>
        <taxon>Semionotiformes</taxon>
        <taxon>Lepisosteidae</taxon>
        <taxon>Atractosteus</taxon>
    </lineage>
</organism>
<dbReference type="GO" id="GO:0005634">
    <property type="term" value="C:nucleus"/>
    <property type="evidence" value="ECO:0007669"/>
    <property type="project" value="TreeGrafter"/>
</dbReference>
<dbReference type="PANTHER" id="PTHR42748">
    <property type="entry name" value="NITROGEN METABOLITE REPRESSION PROTEIN NMRA FAMILY MEMBER"/>
    <property type="match status" value="1"/>
</dbReference>
<dbReference type="Gene3D" id="3.40.50.720">
    <property type="entry name" value="NAD(P)-binding Rossmann-like Domain"/>
    <property type="match status" value="1"/>
</dbReference>